<evidence type="ECO:0008006" key="3">
    <source>
        <dbReference type="Google" id="ProtNLM"/>
    </source>
</evidence>
<reference evidence="2" key="1">
    <citation type="journal article" date="2019" name="Int. J. Syst. Evol. Microbiol.">
        <title>The Global Catalogue of Microorganisms (GCM) 10K type strain sequencing project: providing services to taxonomists for standard genome sequencing and annotation.</title>
        <authorList>
            <consortium name="The Broad Institute Genomics Platform"/>
            <consortium name="The Broad Institute Genome Sequencing Center for Infectious Disease"/>
            <person name="Wu L."/>
            <person name="Ma J."/>
        </authorList>
    </citation>
    <scope>NUCLEOTIDE SEQUENCE [LARGE SCALE GENOMIC DNA]</scope>
    <source>
        <strain evidence="2">JCM 30071</strain>
    </source>
</reference>
<evidence type="ECO:0000313" key="2">
    <source>
        <dbReference type="Proteomes" id="UP000634435"/>
    </source>
</evidence>
<organism evidence="1 2">
    <name type="scientific">Virgibacillus kapii</name>
    <dbReference type="NCBI Taxonomy" id="1638645"/>
    <lineage>
        <taxon>Bacteria</taxon>
        <taxon>Bacillati</taxon>
        <taxon>Bacillota</taxon>
        <taxon>Bacilli</taxon>
        <taxon>Bacillales</taxon>
        <taxon>Bacillaceae</taxon>
        <taxon>Virgibacillus</taxon>
    </lineage>
</organism>
<dbReference type="Proteomes" id="UP000634435">
    <property type="component" value="Unassembled WGS sequence"/>
</dbReference>
<dbReference type="RefSeq" id="WP_188943740.1">
    <property type="nucleotide sequence ID" value="NZ_BMPN01000005.1"/>
</dbReference>
<proteinExistence type="predicted"/>
<sequence length="165" mass="18861">MKKMLAAVVVLFLSGGYLFLENMNLKNEKSHLQAVMGEMEGFQDESIIHGEAGESARHFVEGYFIYENKPNQEDVEPYAEPQVLDKLQFNEPMQSDDNIKVVYSDVSDVNIYHGQATDNQQETVVLFNNEILVDGIESTTFTVMVLDMSLNDGDWKVKDFDFYQL</sequence>
<accession>A0ABQ2DSM8</accession>
<comment type="caution">
    <text evidence="1">The sequence shown here is derived from an EMBL/GenBank/DDBJ whole genome shotgun (WGS) entry which is preliminary data.</text>
</comment>
<keyword evidence="2" id="KW-1185">Reference proteome</keyword>
<dbReference type="EMBL" id="BMPN01000005">
    <property type="protein sequence ID" value="GGJ67627.1"/>
    <property type="molecule type" value="Genomic_DNA"/>
</dbReference>
<protein>
    <recommendedName>
        <fullName evidence="3">DUF4829 domain-containing protein</fullName>
    </recommendedName>
</protein>
<name>A0ABQ2DSM8_9BACI</name>
<gene>
    <name evidence="1" type="ORF">GCM10007111_31880</name>
</gene>
<evidence type="ECO:0000313" key="1">
    <source>
        <dbReference type="EMBL" id="GGJ67627.1"/>
    </source>
</evidence>